<dbReference type="InterPro" id="IPR013542">
    <property type="entry name" value="QueG_DUF1730"/>
</dbReference>
<comment type="subunit">
    <text evidence="9">Monomer.</text>
</comment>
<comment type="caution">
    <text evidence="9">Lacks conserved residue(s) required for the propagation of feature annotation.</text>
</comment>
<keyword evidence="9" id="KW-0846">Cobalamin</keyword>
<keyword evidence="8 9" id="KW-0411">Iron-sulfur</keyword>
<feature type="binding site" evidence="9">
    <location>
        <begin position="371"/>
        <end position="372"/>
    </location>
    <ligand>
        <name>cob(II)alamin</name>
        <dbReference type="ChEBI" id="CHEBI:16304"/>
    </ligand>
</feature>
<keyword evidence="2 9" id="KW-0963">Cytoplasm</keyword>
<feature type="binding site" evidence="9">
    <location>
        <position position="328"/>
    </location>
    <ligand>
        <name>[4Fe-4S] cluster</name>
        <dbReference type="ChEBI" id="CHEBI:49883"/>
        <label>2</label>
    </ligand>
</feature>
<feature type="binding site" evidence="9">
    <location>
        <position position="189"/>
    </location>
    <ligand>
        <name>cob(II)alamin</name>
        <dbReference type="ChEBI" id="CHEBI:16304"/>
    </ligand>
</feature>
<dbReference type="Proteomes" id="UP000332515">
    <property type="component" value="Unassembled WGS sequence"/>
</dbReference>
<dbReference type="GO" id="GO:0052693">
    <property type="term" value="F:epoxyqueuosine reductase activity"/>
    <property type="evidence" value="ECO:0007669"/>
    <property type="project" value="UniProtKB-UniRule"/>
</dbReference>
<gene>
    <name evidence="9 12" type="primary">queG</name>
    <name evidence="12" type="ORF">F0357_11805</name>
</gene>
<feature type="binding site" evidence="9">
    <location>
        <position position="324"/>
    </location>
    <ligand>
        <name>[4Fe-4S] cluster</name>
        <dbReference type="ChEBI" id="CHEBI:49883"/>
        <label>1</label>
    </ligand>
</feature>
<dbReference type="InterPro" id="IPR011989">
    <property type="entry name" value="ARM-like"/>
</dbReference>
<evidence type="ECO:0000256" key="1">
    <source>
        <dbReference type="ARBA" id="ARBA00022485"/>
    </source>
</evidence>
<evidence type="ECO:0000256" key="10">
    <source>
        <dbReference type="SAM" id="MobiDB-lite"/>
    </source>
</evidence>
<dbReference type="UniPathway" id="UPA00392"/>
<dbReference type="InterPro" id="IPR004453">
    <property type="entry name" value="QueG"/>
</dbReference>
<comment type="similarity">
    <text evidence="9">Belongs to the QueG family.</text>
</comment>
<evidence type="ECO:0000313" key="13">
    <source>
        <dbReference type="Proteomes" id="UP000332515"/>
    </source>
</evidence>
<comment type="cofactor">
    <cofactor evidence="9">
        <name>[4Fe-4S] cluster</name>
        <dbReference type="ChEBI" id="CHEBI:49883"/>
    </cofactor>
    <text evidence="9">Binds 2 [4Fe-4S] clusters per monomer.</text>
</comment>
<protein>
    <recommendedName>
        <fullName evidence="9">Epoxyqueuosine reductase</fullName>
        <ecNumber evidence="9">1.17.99.6</ecNumber>
    </recommendedName>
    <alternativeName>
        <fullName evidence="9">Queuosine biosynthesis protein QueG</fullName>
    </alternativeName>
</protein>
<feature type="active site" description="Proton donor" evidence="9">
    <location>
        <position position="264"/>
    </location>
</feature>
<dbReference type="PANTHER" id="PTHR30002:SF4">
    <property type="entry name" value="EPOXYQUEUOSINE REDUCTASE"/>
    <property type="match status" value="1"/>
</dbReference>
<feature type="compositionally biased region" description="Basic and acidic residues" evidence="10">
    <location>
        <begin position="1"/>
        <end position="14"/>
    </location>
</feature>
<feature type="binding site" evidence="9">
    <location>
        <position position="346"/>
    </location>
    <ligand>
        <name>cob(II)alamin</name>
        <dbReference type="ChEBI" id="CHEBI:16304"/>
    </ligand>
</feature>
<feature type="binding site" evidence="9">
    <location>
        <position position="353"/>
    </location>
    <ligand>
        <name>tRNA</name>
        <dbReference type="ChEBI" id="CHEBI:17843"/>
    </ligand>
</feature>
<evidence type="ECO:0000256" key="8">
    <source>
        <dbReference type="ARBA" id="ARBA00023014"/>
    </source>
</evidence>
<comment type="cofactor">
    <cofactor evidence="9">
        <name>cob(II)alamin</name>
        <dbReference type="ChEBI" id="CHEBI:16304"/>
    </cofactor>
</comment>
<evidence type="ECO:0000256" key="7">
    <source>
        <dbReference type="ARBA" id="ARBA00023004"/>
    </source>
</evidence>
<dbReference type="HAMAP" id="MF_00916">
    <property type="entry name" value="QueG"/>
    <property type="match status" value="1"/>
</dbReference>
<reference evidence="12 13" key="1">
    <citation type="submission" date="2019-09" db="EMBL/GenBank/DDBJ databases">
        <title>Segnochrobactrum spirostomi gen. nov., sp. nov., isolated from the ciliate Spirostomum cf. yagiui and description of a novel family, Segnochrobactraceae fam. nov. within the order Rhizobiales of the class Alphaproteobacteria.</title>
        <authorList>
            <person name="Akter S."/>
            <person name="Shazib S.U.A."/>
            <person name="Shin M.K."/>
        </authorList>
    </citation>
    <scope>NUCLEOTIDE SEQUENCE [LARGE SCALE GENOMIC DNA]</scope>
    <source>
        <strain evidence="12 13">Sp-1</strain>
    </source>
</reference>
<dbReference type="Gene3D" id="1.25.10.10">
    <property type="entry name" value="Leucine-rich Repeat Variant"/>
    <property type="match status" value="1"/>
</dbReference>
<feature type="binding site" evidence="9">
    <location>
        <position position="299"/>
    </location>
    <ligand>
        <name>cob(II)alamin</name>
        <dbReference type="ChEBI" id="CHEBI:16304"/>
    </ligand>
</feature>
<dbReference type="Pfam" id="PF13484">
    <property type="entry name" value="Fer4_16"/>
    <property type="match status" value="1"/>
</dbReference>
<evidence type="ECO:0000313" key="12">
    <source>
        <dbReference type="EMBL" id="MQT13315.1"/>
    </source>
</evidence>
<keyword evidence="9" id="KW-0170">Cobalt</keyword>
<dbReference type="PROSITE" id="PS51379">
    <property type="entry name" value="4FE4S_FER_2"/>
    <property type="match status" value="1"/>
</dbReference>
<feature type="binding site" evidence="9">
    <location>
        <position position="378"/>
    </location>
    <ligand>
        <name>[4Fe-4S] cluster</name>
        <dbReference type="ChEBI" id="CHEBI:49883"/>
        <label>1</label>
    </ligand>
</feature>
<dbReference type="PANTHER" id="PTHR30002">
    <property type="entry name" value="EPOXYQUEUOSINE REDUCTASE"/>
    <property type="match status" value="1"/>
</dbReference>
<feature type="binding site" evidence="9">
    <location>
        <position position="371"/>
    </location>
    <ligand>
        <name>[4Fe-4S] cluster</name>
        <dbReference type="ChEBI" id="CHEBI:49883"/>
        <label>2</label>
    </ligand>
</feature>
<dbReference type="Gene3D" id="3.30.70.20">
    <property type="match status" value="1"/>
</dbReference>
<feature type="binding site" evidence="9">
    <location>
        <position position="288"/>
    </location>
    <ligand>
        <name>cob(II)alamin</name>
        <dbReference type="ChEBI" id="CHEBI:16304"/>
    </ligand>
</feature>
<feature type="binding site" evidence="9">
    <location>
        <position position="264"/>
    </location>
    <ligand>
        <name>cob(II)alamin</name>
        <dbReference type="ChEBI" id="CHEBI:16304"/>
    </ligand>
</feature>
<keyword evidence="3 9" id="KW-0819">tRNA processing</keyword>
<dbReference type="InterPro" id="IPR016024">
    <property type="entry name" value="ARM-type_fold"/>
</dbReference>
<keyword evidence="13" id="KW-1185">Reference proteome</keyword>
<evidence type="ECO:0000256" key="4">
    <source>
        <dbReference type="ARBA" id="ARBA00022723"/>
    </source>
</evidence>
<evidence type="ECO:0000256" key="9">
    <source>
        <dbReference type="HAMAP-Rule" id="MF_00916"/>
    </source>
</evidence>
<dbReference type="GO" id="GO:0031419">
    <property type="term" value="F:cobalamin binding"/>
    <property type="evidence" value="ECO:0007669"/>
    <property type="project" value="UniProtKB-KW"/>
</dbReference>
<dbReference type="GO" id="GO:0046872">
    <property type="term" value="F:metal ion binding"/>
    <property type="evidence" value="ECO:0007669"/>
    <property type="project" value="UniProtKB-KW"/>
</dbReference>
<dbReference type="GO" id="GO:0008616">
    <property type="term" value="P:tRNA queuosine(34) biosynthetic process"/>
    <property type="evidence" value="ECO:0007669"/>
    <property type="project" value="UniProtKB-UniRule"/>
</dbReference>
<dbReference type="GO" id="GO:0005737">
    <property type="term" value="C:cytoplasm"/>
    <property type="evidence" value="ECO:0007669"/>
    <property type="project" value="UniProtKB-SubCell"/>
</dbReference>
<accession>A0A6A7Y3M7</accession>
<comment type="catalytic activity">
    <reaction evidence="9">
        <text>epoxyqueuosine(34) in tRNA + AH2 = queuosine(34) in tRNA + A + H2O</text>
        <dbReference type="Rhea" id="RHEA:32159"/>
        <dbReference type="Rhea" id="RHEA-COMP:18571"/>
        <dbReference type="Rhea" id="RHEA-COMP:18582"/>
        <dbReference type="ChEBI" id="CHEBI:13193"/>
        <dbReference type="ChEBI" id="CHEBI:15377"/>
        <dbReference type="ChEBI" id="CHEBI:17499"/>
        <dbReference type="ChEBI" id="CHEBI:194431"/>
        <dbReference type="ChEBI" id="CHEBI:194443"/>
        <dbReference type="EC" id="1.17.99.6"/>
    </reaction>
</comment>
<keyword evidence="4 9" id="KW-0479">Metal-binding</keyword>
<evidence type="ECO:0000256" key="5">
    <source>
        <dbReference type="ARBA" id="ARBA00022785"/>
    </source>
</evidence>
<dbReference type="SUPFAM" id="SSF46548">
    <property type="entry name" value="alpha-helical ferredoxin"/>
    <property type="match status" value="1"/>
</dbReference>
<keyword evidence="7 9" id="KW-0408">Iron</keyword>
<dbReference type="InterPro" id="IPR017900">
    <property type="entry name" value="4Fe4S_Fe_S_CS"/>
</dbReference>
<dbReference type="SUPFAM" id="SSF48371">
    <property type="entry name" value="ARM repeat"/>
    <property type="match status" value="1"/>
</dbReference>
<dbReference type="AlphaFoldDB" id="A0A6A7Y3M7"/>
<feature type="domain" description="4Fe-4S ferredoxin-type" evidence="11">
    <location>
        <begin position="308"/>
        <end position="338"/>
    </location>
</feature>
<comment type="subcellular location">
    <subcellularLocation>
        <location evidence="9">Cytoplasm</location>
    </subcellularLocation>
</comment>
<dbReference type="GO" id="GO:0051539">
    <property type="term" value="F:4 iron, 4 sulfur cluster binding"/>
    <property type="evidence" value="ECO:0007669"/>
    <property type="project" value="UniProtKB-KW"/>
</dbReference>
<comment type="function">
    <text evidence="9">Catalyzes the conversion of epoxyqueuosine (oQ) to queuosine (Q), which is a hypermodified base found in the wobble positions of tRNA(Asp), tRNA(Asn), tRNA(His) and tRNA(Tyr).</text>
</comment>
<feature type="binding site" evidence="9">
    <location>
        <position position="321"/>
    </location>
    <ligand>
        <name>[4Fe-4S] cluster</name>
        <dbReference type="ChEBI" id="CHEBI:49883"/>
        <label>1</label>
    </ligand>
</feature>
<evidence type="ECO:0000256" key="6">
    <source>
        <dbReference type="ARBA" id="ARBA00023002"/>
    </source>
</evidence>
<comment type="pathway">
    <text evidence="9">tRNA modification; tRNA-queuosine biosynthesis.</text>
</comment>
<dbReference type="PROSITE" id="PS00198">
    <property type="entry name" value="4FE4S_FER_1"/>
    <property type="match status" value="1"/>
</dbReference>
<organism evidence="12 13">
    <name type="scientific">Segnochrobactrum spirostomi</name>
    <dbReference type="NCBI Taxonomy" id="2608987"/>
    <lineage>
        <taxon>Bacteria</taxon>
        <taxon>Pseudomonadati</taxon>
        <taxon>Pseudomonadota</taxon>
        <taxon>Alphaproteobacteria</taxon>
        <taxon>Hyphomicrobiales</taxon>
        <taxon>Segnochrobactraceae</taxon>
        <taxon>Segnochrobactrum</taxon>
    </lineage>
</organism>
<evidence type="ECO:0000259" key="11">
    <source>
        <dbReference type="PROSITE" id="PS51379"/>
    </source>
</evidence>
<comment type="caution">
    <text evidence="12">The sequence shown here is derived from an EMBL/GenBank/DDBJ whole genome shotgun (WGS) entry which is preliminary data.</text>
</comment>
<dbReference type="EC" id="1.17.99.6" evidence="9"/>
<dbReference type="InterPro" id="IPR017896">
    <property type="entry name" value="4Fe4S_Fe-S-bd"/>
</dbReference>
<feature type="region of interest" description="Disordered" evidence="10">
    <location>
        <begin position="1"/>
        <end position="23"/>
    </location>
</feature>
<dbReference type="Pfam" id="PF08331">
    <property type="entry name" value="QueG_DUF1730"/>
    <property type="match status" value="1"/>
</dbReference>
<feature type="binding site" evidence="9">
    <location>
        <position position="374"/>
    </location>
    <ligand>
        <name>[4Fe-4S] cluster</name>
        <dbReference type="ChEBI" id="CHEBI:49883"/>
        <label>2</label>
    </ligand>
</feature>
<name>A0A6A7Y3M7_9HYPH</name>
<keyword evidence="6 9" id="KW-0560">Oxidoreductase</keyword>
<dbReference type="NCBIfam" id="TIGR00276">
    <property type="entry name" value="tRNA epoxyqueuosine(34) reductase QueG"/>
    <property type="match status" value="1"/>
</dbReference>
<proteinExistence type="inferred from homology"/>
<keyword evidence="5 9" id="KW-0671">Queuosine biosynthesis</keyword>
<sequence>MVPAEIRRRGDRPSRPRAHLQARHADRARRRCARIGGAARRAGQHAPPYALYRISDRHPELARRRPHHLRRPRGRGGAVVCRLSGRGAVGRERPRQDLVCAGEVPPLVPSAARRDGARHAAGAELPGSGLLKPAAAAAHLRRRAAELGFDSCRIAAPQSSPEQAERLATFLAAGRHGTMDWLAEEPERRADPRALWPEVRAVVMLGVNYGPAADAWAALARPECGVVSVYARNRDYHDVIKGRLKMLGQSLAARAGGSFKVFVDTAPVMEKPLAARAGLGWQGKHTNLVSRDFGSWLFLGALFTTLELPPDAPESDHCGRCRACLDACPTDAFPAPYQIDPRRCVSYLTIEHKGPIDRALRRGIGNRIYGCDDCLAACPWNKFAEAGRETKLAARDDLAAPALADLAELDDAAFRARFSGSPIKRIGRDRFVRNVLIAIGNSGDAGFLPILARRLGDGSALVRGAAVWALARLATPDAFDAARARHLAAENDANVRDEWRLGADDI</sequence>
<evidence type="ECO:0000256" key="3">
    <source>
        <dbReference type="ARBA" id="ARBA00022694"/>
    </source>
</evidence>
<dbReference type="EMBL" id="VWNA01000001">
    <property type="protein sequence ID" value="MQT13315.1"/>
    <property type="molecule type" value="Genomic_DNA"/>
</dbReference>
<feature type="binding site" evidence="9">
    <location>
        <position position="344"/>
    </location>
    <ligand>
        <name>[4Fe-4S] cluster</name>
        <dbReference type="ChEBI" id="CHEBI:49883"/>
        <label>2</label>
    </ligand>
</feature>
<dbReference type="Pfam" id="PF13646">
    <property type="entry name" value="HEAT_2"/>
    <property type="match status" value="1"/>
</dbReference>
<keyword evidence="1 9" id="KW-0004">4Fe-4S</keyword>
<evidence type="ECO:0000256" key="2">
    <source>
        <dbReference type="ARBA" id="ARBA00022490"/>
    </source>
</evidence>
<feature type="binding site" evidence="9">
    <location>
        <position position="318"/>
    </location>
    <ligand>
        <name>[4Fe-4S] cluster</name>
        <dbReference type="ChEBI" id="CHEBI:49883"/>
        <label>1</label>
    </ligand>
</feature>